<keyword evidence="1" id="KW-0548">Nucleotidyltransferase</keyword>
<keyword evidence="2" id="KW-1185">Reference proteome</keyword>
<accession>A0ABP0S8E7</accession>
<evidence type="ECO:0000313" key="1">
    <source>
        <dbReference type="EMBL" id="CAK9108549.1"/>
    </source>
</evidence>
<comment type="caution">
    <text evidence="1">The sequence shown here is derived from an EMBL/GenBank/DDBJ whole genome shotgun (WGS) entry which is preliminary data.</text>
</comment>
<dbReference type="EMBL" id="CAXAMM010043110">
    <property type="protein sequence ID" value="CAK9108549.1"/>
    <property type="molecule type" value="Genomic_DNA"/>
</dbReference>
<gene>
    <name evidence="1" type="ORF">SCF082_LOCUS50479</name>
</gene>
<keyword evidence="1" id="KW-0695">RNA-directed DNA polymerase</keyword>
<dbReference type="Proteomes" id="UP001642464">
    <property type="component" value="Unassembled WGS sequence"/>
</dbReference>
<reference evidence="1 2" key="1">
    <citation type="submission" date="2024-02" db="EMBL/GenBank/DDBJ databases">
        <authorList>
            <person name="Chen Y."/>
            <person name="Shah S."/>
            <person name="Dougan E. K."/>
            <person name="Thang M."/>
            <person name="Chan C."/>
        </authorList>
    </citation>
    <scope>NUCLEOTIDE SEQUENCE [LARGE SCALE GENOMIC DNA]</scope>
</reference>
<dbReference type="GO" id="GO:0003964">
    <property type="term" value="F:RNA-directed DNA polymerase activity"/>
    <property type="evidence" value="ECO:0007669"/>
    <property type="project" value="UniProtKB-KW"/>
</dbReference>
<organism evidence="1 2">
    <name type="scientific">Durusdinium trenchii</name>
    <dbReference type="NCBI Taxonomy" id="1381693"/>
    <lineage>
        <taxon>Eukaryota</taxon>
        <taxon>Sar</taxon>
        <taxon>Alveolata</taxon>
        <taxon>Dinophyceae</taxon>
        <taxon>Suessiales</taxon>
        <taxon>Symbiodiniaceae</taxon>
        <taxon>Durusdinium</taxon>
    </lineage>
</organism>
<name>A0ABP0S8E7_9DINO</name>
<proteinExistence type="predicted"/>
<evidence type="ECO:0000313" key="2">
    <source>
        <dbReference type="Proteomes" id="UP001642464"/>
    </source>
</evidence>
<sequence length="1051" mass="115388">MPPQFQIHATGRAALCLLGNAAAPLQVLWTFASLLAGAGQHIDKLAFIHPLEVTEKYGNFVKDSYRLLIPSPMSCPPTRLDIKAEDGSTLSIFAATATTIGSFLQAERITLDWGYTQIVRAGDFLLSSQDDLHHLASQADLQLERQPKRRRTASPQGLLMIGLQCGSSTDAQFFISCVPAGTFLFECMREHGFNYERFVVDDDGRLFGGDTRLWTSGRFTILEENSFPSILMDPAGMQSSHDAFLSKLRTTSERFWHRLLIGTIGPCSMADSPSGWEWFYLDGIAGYMTAAMTHLAQKLASLLQTEYSGLKHRRLIHQDDNHSCGTILLAHAASILGLTGTFDDAQIQQLHEWLLGHFPFSAHSPGGPEASGLQGELAQILISKGVPANSAFERAGDAITALGSDKLAAAMTAKNPWQALKGVAMQGKKQFKFVLAWELQAHSEKRAKEKHGANLPRERKKEKHAIEIPAVPDPSQLQLHLNHFRDADGNSIPQIAFADVYNDARGIALCTKAEAMPFIQQAKSISALALALLIVEEVPTAERGVAKVGELRFPATYTATDDPVLIRGALLQLGDVSVVRAGPPDPMASSSLAPTMVIKLAIFRDELALDWSDFVKSPVKHLLTMVPALRLCRASPCPDGARCGFYHPPVDETPDQVLQEVWSRRFTLLAGSTCEAAQADLFTAFLRILADAATAVLRVNQTGIYFEPRDEATRSAHPGYAVVWIPQGDADRALHLLRTTPEAMALVRLKSRYGLRVQAKHEQTVHEALRPNAEFVQVRITQIYRLHPLPHGLQRATLAKFLKEIKWCARPLQPSRGSSEGASWNVGASSAPPTPSVHAFGRDILITLVKEHNSGPASTCLLAASRRTQRHIQAHATGAVKPDTDPWLATDPWSAYHAKIALPATKPDTKHIDEVAQKLQDSVRTEVLKEIQNMPAASGSTSSPIVDQRFSKLEAGLQEVRAQGDQFQKWFTQANQRMTQQEQASNALKSAIDSQQKELGVLRQDVQQTGIQVGTQLASLRNDLGSHLDDKIDSAMQRFEALLSKKQRTED</sequence>
<protein>
    <submittedName>
        <fullName evidence="1">RNA-directed DNA polymerase from transposon BS</fullName>
    </submittedName>
</protein>
<keyword evidence="1" id="KW-0808">Transferase</keyword>